<dbReference type="EMBL" id="LAZR01001337">
    <property type="protein sequence ID" value="KKN46293.1"/>
    <property type="molecule type" value="Genomic_DNA"/>
</dbReference>
<comment type="caution">
    <text evidence="1">The sequence shown here is derived from an EMBL/GenBank/DDBJ whole genome shotgun (WGS) entry which is preliminary data.</text>
</comment>
<proteinExistence type="predicted"/>
<organism evidence="1">
    <name type="scientific">marine sediment metagenome</name>
    <dbReference type="NCBI Taxonomy" id="412755"/>
    <lineage>
        <taxon>unclassified sequences</taxon>
        <taxon>metagenomes</taxon>
        <taxon>ecological metagenomes</taxon>
    </lineage>
</organism>
<reference evidence="1" key="1">
    <citation type="journal article" date="2015" name="Nature">
        <title>Complex archaea that bridge the gap between prokaryotes and eukaryotes.</title>
        <authorList>
            <person name="Spang A."/>
            <person name="Saw J.H."/>
            <person name="Jorgensen S.L."/>
            <person name="Zaremba-Niedzwiedzka K."/>
            <person name="Martijn J."/>
            <person name="Lind A.E."/>
            <person name="van Eijk R."/>
            <person name="Schleper C."/>
            <person name="Guy L."/>
            <person name="Ettema T.J."/>
        </authorList>
    </citation>
    <scope>NUCLEOTIDE SEQUENCE</scope>
</reference>
<dbReference type="AlphaFoldDB" id="A0A0F9TY32"/>
<sequence>MLRPFRSHEVLQGTPSLTGTLHQRCITAAMVIVNYSSGTEFTFHDDSTITLDPEGRGHIIKITPELGEWREVPADSLS</sequence>
<name>A0A0F9TY32_9ZZZZ</name>
<evidence type="ECO:0000313" key="1">
    <source>
        <dbReference type="EMBL" id="KKN46293.1"/>
    </source>
</evidence>
<gene>
    <name evidence="1" type="ORF">LCGC14_0674100</name>
</gene>
<protein>
    <submittedName>
        <fullName evidence="1">Uncharacterized protein</fullName>
    </submittedName>
</protein>
<accession>A0A0F9TY32</accession>